<dbReference type="InterPro" id="IPR005467">
    <property type="entry name" value="His_kinase_dom"/>
</dbReference>
<dbReference type="Pfam" id="PF00072">
    <property type="entry name" value="Response_reg"/>
    <property type="match status" value="1"/>
</dbReference>
<evidence type="ECO:0000256" key="1">
    <source>
        <dbReference type="ARBA" id="ARBA00000085"/>
    </source>
</evidence>
<comment type="caution">
    <text evidence="7">The sequence shown here is derived from an EMBL/GenBank/DDBJ whole genome shotgun (WGS) entry which is preliminary data.</text>
</comment>
<dbReference type="PROSITE" id="PS50110">
    <property type="entry name" value="RESPONSE_REGULATORY"/>
    <property type="match status" value="1"/>
</dbReference>
<keyword evidence="7" id="KW-0418">Kinase</keyword>
<evidence type="ECO:0000313" key="8">
    <source>
        <dbReference type="Proteomes" id="UP000228531"/>
    </source>
</evidence>
<feature type="domain" description="Histidine kinase" evidence="5">
    <location>
        <begin position="306"/>
        <end position="515"/>
    </location>
</feature>
<dbReference type="SMART" id="SM00387">
    <property type="entry name" value="HATPase_c"/>
    <property type="match status" value="1"/>
</dbReference>
<dbReference type="PROSITE" id="PS50109">
    <property type="entry name" value="HIS_KIN"/>
    <property type="match status" value="1"/>
</dbReference>
<feature type="domain" description="Response regulatory" evidence="6">
    <location>
        <begin position="523"/>
        <end position="637"/>
    </location>
</feature>
<dbReference type="AlphaFoldDB" id="A0A2M8W087"/>
<gene>
    <name evidence="7" type="ORF">BC777_3880</name>
</gene>
<dbReference type="Gene3D" id="3.30.450.20">
    <property type="entry name" value="PAS domain"/>
    <property type="match status" value="2"/>
</dbReference>
<proteinExistence type="predicted"/>
<evidence type="ECO:0000256" key="2">
    <source>
        <dbReference type="ARBA" id="ARBA00012438"/>
    </source>
</evidence>
<organism evidence="7 8">
    <name type="scientific">Yoonia maricola</name>
    <dbReference type="NCBI Taxonomy" id="420999"/>
    <lineage>
        <taxon>Bacteria</taxon>
        <taxon>Pseudomonadati</taxon>
        <taxon>Pseudomonadota</taxon>
        <taxon>Alphaproteobacteria</taxon>
        <taxon>Rhodobacterales</taxon>
        <taxon>Paracoccaceae</taxon>
        <taxon>Yoonia</taxon>
    </lineage>
</organism>
<dbReference type="GO" id="GO:0000155">
    <property type="term" value="F:phosphorelay sensor kinase activity"/>
    <property type="evidence" value="ECO:0007669"/>
    <property type="project" value="InterPro"/>
</dbReference>
<dbReference type="InterPro" id="IPR036890">
    <property type="entry name" value="HATPase_C_sf"/>
</dbReference>
<evidence type="ECO:0000256" key="3">
    <source>
        <dbReference type="ARBA" id="ARBA00022553"/>
    </source>
</evidence>
<dbReference type="Gene3D" id="1.10.287.130">
    <property type="match status" value="1"/>
</dbReference>
<evidence type="ECO:0000259" key="5">
    <source>
        <dbReference type="PROSITE" id="PS50109"/>
    </source>
</evidence>
<dbReference type="SUPFAM" id="SSF55874">
    <property type="entry name" value="ATPase domain of HSP90 chaperone/DNA topoisomerase II/histidine kinase"/>
    <property type="match status" value="1"/>
</dbReference>
<keyword evidence="8" id="KW-1185">Reference proteome</keyword>
<sequence length="639" mass="69364">MSANHETLTQAGLNLIKQAISIYDQDLRLVLANLQFQRMFDLPDALVKPGGSFEETLRVLAERGDYGELEDVDSFLAERVAQAKAFEPHYFERTRANGTTISVEGSPLQGGGWVAVYSDITELKTQEALLRSRSAGLSEELIARSEELARANRTLTATVTTLEETKHQLLASQARLNLTNSMIPAHIARVNRDGVYTYTNHKLNSIVPGRSNDIVGKHMIDALGQEVFDKIADAFAATLTGDAPVVEFEHKEAGRFNRVAFTPDIDEANQVVGAYLLSTNVTEQVRARQALAHTRRRELAAQLTSGLAHDFGNLLTIILGEQDRLSRLDGLPEGALQYIDTIKSAARRGGDLIAGLGDLDTQRAINIRLTDFDSFIKKMTLLARAAVPDRIDLIVDNHVSASHLMIDAGFAQDALLNLVLNAIDAIEEEGTVTVSVSVDAANFLRFCVEDTGPGFSQDALSNALAPFFTSKSDRAGRGLGLSTTFDFARSSGGTVRLANRDAGGAQVSILVPYLPTKPVVPGVVLLVEDNIDIRQTVRSYLQRMGHAVVETDNVAEAKTLALVGDVTFVVTDLTLAKGGIGLELAAYLRECRGDLPILIITGLPPDDPQCRAAAQAYRVLHKPFEFDALSAKMHEVTLP</sequence>
<feature type="modified residue" description="4-aspartylphosphate" evidence="4">
    <location>
        <position position="572"/>
    </location>
</feature>
<dbReference type="Gene3D" id="3.30.565.10">
    <property type="entry name" value="Histidine kinase-like ATPase, C-terminal domain"/>
    <property type="match status" value="1"/>
</dbReference>
<dbReference type="PANTHER" id="PTHR43065">
    <property type="entry name" value="SENSOR HISTIDINE KINASE"/>
    <property type="match status" value="1"/>
</dbReference>
<dbReference type="EMBL" id="PGTY01000005">
    <property type="protein sequence ID" value="PJI84338.1"/>
    <property type="molecule type" value="Genomic_DNA"/>
</dbReference>
<dbReference type="InterPro" id="IPR011006">
    <property type="entry name" value="CheY-like_superfamily"/>
</dbReference>
<dbReference type="CDD" id="cd00082">
    <property type="entry name" value="HisKA"/>
    <property type="match status" value="1"/>
</dbReference>
<dbReference type="InterPro" id="IPR013656">
    <property type="entry name" value="PAS_4"/>
</dbReference>
<dbReference type="Proteomes" id="UP000228531">
    <property type="component" value="Unassembled WGS sequence"/>
</dbReference>
<dbReference type="InterPro" id="IPR001789">
    <property type="entry name" value="Sig_transdc_resp-reg_receiver"/>
</dbReference>
<evidence type="ECO:0000259" key="6">
    <source>
        <dbReference type="PROSITE" id="PS50110"/>
    </source>
</evidence>
<dbReference type="CDD" id="cd00156">
    <property type="entry name" value="REC"/>
    <property type="match status" value="1"/>
</dbReference>
<evidence type="ECO:0000313" key="7">
    <source>
        <dbReference type="EMBL" id="PJI84338.1"/>
    </source>
</evidence>
<dbReference type="Pfam" id="PF12860">
    <property type="entry name" value="PAS_7"/>
    <property type="match status" value="1"/>
</dbReference>
<reference evidence="7 8" key="1">
    <citation type="submission" date="2017-11" db="EMBL/GenBank/DDBJ databases">
        <title>Genomic Encyclopedia of Archaeal and Bacterial Type Strains, Phase II (KMG-II): From Individual Species to Whole Genera.</title>
        <authorList>
            <person name="Goeker M."/>
        </authorList>
    </citation>
    <scope>NUCLEOTIDE SEQUENCE [LARGE SCALE GENOMIC DNA]</scope>
    <source>
        <strain evidence="7 8">DSM 29128</strain>
    </source>
</reference>
<dbReference type="EC" id="2.7.13.3" evidence="2"/>
<name>A0A2M8W087_9RHOB</name>
<dbReference type="SUPFAM" id="SSF52172">
    <property type="entry name" value="CheY-like"/>
    <property type="match status" value="1"/>
</dbReference>
<dbReference type="PANTHER" id="PTHR43065:SF42">
    <property type="entry name" value="TWO-COMPONENT SENSOR PPRA"/>
    <property type="match status" value="1"/>
</dbReference>
<dbReference type="InterPro" id="IPR035965">
    <property type="entry name" value="PAS-like_dom_sf"/>
</dbReference>
<dbReference type="SMART" id="SM00448">
    <property type="entry name" value="REC"/>
    <property type="match status" value="1"/>
</dbReference>
<dbReference type="SUPFAM" id="SSF47384">
    <property type="entry name" value="Homodimeric domain of signal transducing histidine kinase"/>
    <property type="match status" value="1"/>
</dbReference>
<dbReference type="InterPro" id="IPR003661">
    <property type="entry name" value="HisK_dim/P_dom"/>
</dbReference>
<keyword evidence="7" id="KW-0808">Transferase</keyword>
<dbReference type="InterPro" id="IPR004358">
    <property type="entry name" value="Sig_transdc_His_kin-like_C"/>
</dbReference>
<comment type="catalytic activity">
    <reaction evidence="1">
        <text>ATP + protein L-histidine = ADP + protein N-phospho-L-histidine.</text>
        <dbReference type="EC" id="2.7.13.3"/>
    </reaction>
</comment>
<dbReference type="InterPro" id="IPR003594">
    <property type="entry name" value="HATPase_dom"/>
</dbReference>
<accession>A0A2M8W087</accession>
<keyword evidence="3 4" id="KW-0597">Phosphoprotein</keyword>
<dbReference type="SUPFAM" id="SSF55785">
    <property type="entry name" value="PYP-like sensor domain (PAS domain)"/>
    <property type="match status" value="2"/>
</dbReference>
<protein>
    <recommendedName>
        <fullName evidence="2">histidine kinase</fullName>
        <ecNumber evidence="2">2.7.13.3</ecNumber>
    </recommendedName>
</protein>
<dbReference type="RefSeq" id="WP_245834503.1">
    <property type="nucleotide sequence ID" value="NZ_PGTY01000005.1"/>
</dbReference>
<dbReference type="Pfam" id="PF08448">
    <property type="entry name" value="PAS_4"/>
    <property type="match status" value="1"/>
</dbReference>
<dbReference type="InterPro" id="IPR036097">
    <property type="entry name" value="HisK_dim/P_sf"/>
</dbReference>
<dbReference type="Gene3D" id="3.40.50.2300">
    <property type="match status" value="1"/>
</dbReference>
<dbReference type="Pfam" id="PF02518">
    <property type="entry name" value="HATPase_c"/>
    <property type="match status" value="1"/>
</dbReference>
<evidence type="ECO:0000256" key="4">
    <source>
        <dbReference type="PROSITE-ProRule" id="PRU00169"/>
    </source>
</evidence>
<dbReference type="PRINTS" id="PR00344">
    <property type="entry name" value="BCTRLSENSOR"/>
</dbReference>